<protein>
    <submittedName>
        <fullName evidence="2">Anti-sigma factor antagonist</fullName>
    </submittedName>
</protein>
<dbReference type="Proteomes" id="UP000268329">
    <property type="component" value="Chromosome"/>
</dbReference>
<dbReference type="InterPro" id="IPR002645">
    <property type="entry name" value="STAS_dom"/>
</dbReference>
<proteinExistence type="predicted"/>
<dbReference type="CDD" id="cd07043">
    <property type="entry name" value="STAS_anti-anti-sigma_factors"/>
    <property type="match status" value="1"/>
</dbReference>
<evidence type="ECO:0000313" key="3">
    <source>
        <dbReference type="Proteomes" id="UP000268329"/>
    </source>
</evidence>
<dbReference type="EMBL" id="CP033073">
    <property type="protein sequence ID" value="AYN43422.1"/>
    <property type="molecule type" value="Genomic_DNA"/>
</dbReference>
<name>A0A3G2JQU4_9ACTN</name>
<gene>
    <name evidence="2" type="ORF">D9753_01870</name>
</gene>
<dbReference type="Gene3D" id="3.30.750.24">
    <property type="entry name" value="STAS domain"/>
    <property type="match status" value="1"/>
</dbReference>
<dbReference type="PROSITE" id="PS50801">
    <property type="entry name" value="STAS"/>
    <property type="match status" value="1"/>
</dbReference>
<dbReference type="InterPro" id="IPR058548">
    <property type="entry name" value="MlaB-like_STAS"/>
</dbReference>
<feature type="domain" description="STAS" evidence="1">
    <location>
        <begin position="1"/>
        <end position="109"/>
    </location>
</feature>
<evidence type="ECO:0000313" key="2">
    <source>
        <dbReference type="EMBL" id="AYN43422.1"/>
    </source>
</evidence>
<dbReference type="SUPFAM" id="SSF52091">
    <property type="entry name" value="SpoIIaa-like"/>
    <property type="match status" value="1"/>
</dbReference>
<accession>A0A3G2JQU4</accession>
<reference evidence="2 3" key="1">
    <citation type="submission" date="2018-10" db="EMBL/GenBank/DDBJ databases">
        <title>The genome of Streptomyces dangxiongensis Z022.</title>
        <authorList>
            <person name="Zhang B."/>
        </authorList>
    </citation>
    <scope>NUCLEOTIDE SEQUENCE [LARGE SCALE GENOMIC DNA]</scope>
    <source>
        <strain evidence="2 3">Z022</strain>
    </source>
</reference>
<evidence type="ECO:0000259" key="1">
    <source>
        <dbReference type="PROSITE" id="PS50801"/>
    </source>
</evidence>
<organism evidence="2 3">
    <name type="scientific">Streptomyces dangxiongensis</name>
    <dbReference type="NCBI Taxonomy" id="1442032"/>
    <lineage>
        <taxon>Bacteria</taxon>
        <taxon>Bacillati</taxon>
        <taxon>Actinomycetota</taxon>
        <taxon>Actinomycetes</taxon>
        <taxon>Kitasatosporales</taxon>
        <taxon>Streptomycetaceae</taxon>
        <taxon>Streptomyces</taxon>
    </lineage>
</organism>
<dbReference type="PANTHER" id="PTHR33495:SF2">
    <property type="entry name" value="ANTI-SIGMA FACTOR ANTAGONIST TM_1081-RELATED"/>
    <property type="match status" value="1"/>
</dbReference>
<dbReference type="OrthoDB" id="4288553at2"/>
<keyword evidence="3" id="KW-1185">Reference proteome</keyword>
<dbReference type="PANTHER" id="PTHR33495">
    <property type="entry name" value="ANTI-SIGMA FACTOR ANTAGONIST TM_1081-RELATED-RELATED"/>
    <property type="match status" value="1"/>
</dbReference>
<dbReference type="InterPro" id="IPR036513">
    <property type="entry name" value="STAS_dom_sf"/>
</dbReference>
<dbReference type="Pfam" id="PF13466">
    <property type="entry name" value="STAS_2"/>
    <property type="match status" value="1"/>
</dbReference>
<dbReference type="AlphaFoldDB" id="A0A3G2JQU4"/>
<dbReference type="GO" id="GO:0043856">
    <property type="term" value="F:anti-sigma factor antagonist activity"/>
    <property type="evidence" value="ECO:0007669"/>
    <property type="project" value="TreeGrafter"/>
</dbReference>
<sequence>MRVTRHRRVFEVTVRGEMDYDECDLLGAAWDEADDCGLPATVVDLTGLTFGDSQLLRSLLDAHQRHQADGRAFVLLGPLQAGVDRLLTISGTREHFTVTDSREAALRTTDG</sequence>
<dbReference type="KEGG" id="sdd:D9753_01870"/>